<dbReference type="PROSITE" id="PS50405">
    <property type="entry name" value="GST_CTER"/>
    <property type="match status" value="1"/>
</dbReference>
<keyword evidence="3" id="KW-0808">Transferase</keyword>
<dbReference type="PROSITE" id="PS50404">
    <property type="entry name" value="GST_NTER"/>
    <property type="match status" value="1"/>
</dbReference>
<organism evidence="3 4">
    <name type="scientific">Hypericibacter terrae</name>
    <dbReference type="NCBI Taxonomy" id="2602015"/>
    <lineage>
        <taxon>Bacteria</taxon>
        <taxon>Pseudomonadati</taxon>
        <taxon>Pseudomonadota</taxon>
        <taxon>Alphaproteobacteria</taxon>
        <taxon>Rhodospirillales</taxon>
        <taxon>Dongiaceae</taxon>
        <taxon>Hypericibacter</taxon>
    </lineage>
</organism>
<dbReference type="Pfam" id="PF02798">
    <property type="entry name" value="GST_N"/>
    <property type="match status" value="1"/>
</dbReference>
<dbReference type="AlphaFoldDB" id="A0A5J6MDL9"/>
<dbReference type="InterPro" id="IPR036249">
    <property type="entry name" value="Thioredoxin-like_sf"/>
</dbReference>
<sequence length="211" mass="23737">MQRDPMLKLFYAPNSCAMASHIALEEAGAAYEAVKVDLVAGDQRKPDYLAINPKGRVPALVTDRGILTENPAILAFVAQTHPGAGLAPLDDAYEFGRIQSFNSYLCSTVHVAHAHRMRAYRWADDPAAMAEMRRKVPQNVGECFDLIENELFKGPWVMGERYSISDPYLFTLSGWLKGDDVELARFPKIHDHYRRMQQRPAVASVLPLHQR</sequence>
<dbReference type="EMBL" id="CP042906">
    <property type="protein sequence ID" value="QEX15077.1"/>
    <property type="molecule type" value="Genomic_DNA"/>
</dbReference>
<dbReference type="SUPFAM" id="SSF47616">
    <property type="entry name" value="GST C-terminal domain-like"/>
    <property type="match status" value="1"/>
</dbReference>
<evidence type="ECO:0000313" key="4">
    <source>
        <dbReference type="Proteomes" id="UP000326202"/>
    </source>
</evidence>
<dbReference type="Proteomes" id="UP000326202">
    <property type="component" value="Chromosome"/>
</dbReference>
<evidence type="ECO:0000259" key="2">
    <source>
        <dbReference type="PROSITE" id="PS50405"/>
    </source>
</evidence>
<accession>A0A5J6MDL9</accession>
<reference evidence="3 4" key="1">
    <citation type="submission" date="2019-08" db="EMBL/GenBank/DDBJ databases">
        <title>Hyperibacter terrae gen. nov., sp. nov. and Hyperibacter viscosus sp. nov., two new members in the family Rhodospirillaceae isolated from the rhizosphere of Hypericum perforatum.</title>
        <authorList>
            <person name="Noviana Z."/>
        </authorList>
    </citation>
    <scope>NUCLEOTIDE SEQUENCE [LARGE SCALE GENOMIC DNA]</scope>
    <source>
        <strain evidence="3 4">R5913</strain>
    </source>
</reference>
<gene>
    <name evidence="3" type="primary">gst1</name>
    <name evidence="3" type="ORF">FRZ44_03570</name>
</gene>
<dbReference type="SUPFAM" id="SSF52833">
    <property type="entry name" value="Thioredoxin-like"/>
    <property type="match status" value="1"/>
</dbReference>
<evidence type="ECO:0000313" key="3">
    <source>
        <dbReference type="EMBL" id="QEX15077.1"/>
    </source>
</evidence>
<feature type="domain" description="GST C-terminal" evidence="2">
    <location>
        <begin position="91"/>
        <end position="211"/>
    </location>
</feature>
<dbReference type="Pfam" id="PF14497">
    <property type="entry name" value="GST_C_3"/>
    <property type="match status" value="1"/>
</dbReference>
<evidence type="ECO:0000259" key="1">
    <source>
        <dbReference type="PROSITE" id="PS50404"/>
    </source>
</evidence>
<proteinExistence type="predicted"/>
<dbReference type="Gene3D" id="1.20.1050.10">
    <property type="match status" value="1"/>
</dbReference>
<dbReference type="CDD" id="cd03188">
    <property type="entry name" value="GST_C_Beta"/>
    <property type="match status" value="1"/>
</dbReference>
<dbReference type="KEGG" id="htq:FRZ44_03570"/>
<dbReference type="InterPro" id="IPR004046">
    <property type="entry name" value="GST_C"/>
</dbReference>
<protein>
    <submittedName>
        <fullName evidence="3">Glutathione S-transferase</fullName>
    </submittedName>
</protein>
<keyword evidence="4" id="KW-1185">Reference proteome</keyword>
<dbReference type="InterPro" id="IPR036282">
    <property type="entry name" value="Glutathione-S-Trfase_C_sf"/>
</dbReference>
<dbReference type="CDD" id="cd03057">
    <property type="entry name" value="GST_N_Beta"/>
    <property type="match status" value="1"/>
</dbReference>
<dbReference type="SFLD" id="SFLDG00358">
    <property type="entry name" value="Main_(cytGST)"/>
    <property type="match status" value="1"/>
</dbReference>
<dbReference type="InterPro" id="IPR010987">
    <property type="entry name" value="Glutathione-S-Trfase_C-like"/>
</dbReference>
<dbReference type="GO" id="GO:0016740">
    <property type="term" value="F:transferase activity"/>
    <property type="evidence" value="ECO:0007669"/>
    <property type="project" value="UniProtKB-KW"/>
</dbReference>
<dbReference type="SFLD" id="SFLDS00019">
    <property type="entry name" value="Glutathione_Transferase_(cytos"/>
    <property type="match status" value="1"/>
</dbReference>
<name>A0A5J6MDL9_9PROT</name>
<dbReference type="PANTHER" id="PTHR44051">
    <property type="entry name" value="GLUTATHIONE S-TRANSFERASE-RELATED"/>
    <property type="match status" value="1"/>
</dbReference>
<dbReference type="Gene3D" id="3.40.30.10">
    <property type="entry name" value="Glutaredoxin"/>
    <property type="match status" value="1"/>
</dbReference>
<dbReference type="InterPro" id="IPR040079">
    <property type="entry name" value="Glutathione_S-Trfase"/>
</dbReference>
<dbReference type="InterPro" id="IPR004045">
    <property type="entry name" value="Glutathione_S-Trfase_N"/>
</dbReference>
<feature type="domain" description="GST N-terminal" evidence="1">
    <location>
        <begin position="4"/>
        <end position="85"/>
    </location>
</feature>
<dbReference type="SFLD" id="SFLDG01150">
    <property type="entry name" value="Main.1:_Beta-like"/>
    <property type="match status" value="1"/>
</dbReference>
<dbReference type="PANTHER" id="PTHR44051:SF8">
    <property type="entry name" value="GLUTATHIONE S-TRANSFERASE GSTA"/>
    <property type="match status" value="1"/>
</dbReference>